<feature type="compositionally biased region" description="Polar residues" evidence="1">
    <location>
        <begin position="122"/>
        <end position="132"/>
    </location>
</feature>
<accession>A0A4Q2E8C6</accession>
<sequence length="296" mass="32276">MSTKLTGYVWDACASSGMKLSSVAIMARLADFSSDEGVSWPSIATIARQIGAGESTVRTAIGQLEKDGWLTRQQRRKGNRNASNVYQLNVKKLRDSAFSHLSESDASKSDTSKSDPSKFDASESSNNGSFHPSESGGDPSVKSTTDPSDKKTSCQVASQPDDIDPAIRVLSHFNEVTGSSYGKGGRNKTVLGYIRGRLSEDYSAEDLMLVVDYLTAKWADDPKMDDYLRPSTLFGPENCVEYFDKAQKWQKRGRPACVKGRWQLSGSSDPNFKANFQNVDYSVPANSGFRVSGGTL</sequence>
<evidence type="ECO:0000313" key="3">
    <source>
        <dbReference type="EMBL" id="RXW28943.1"/>
    </source>
</evidence>
<feature type="region of interest" description="Disordered" evidence="1">
    <location>
        <begin position="101"/>
        <end position="161"/>
    </location>
</feature>
<feature type="domain" description="Phage conserved hypothetical protein C-terminal" evidence="2">
    <location>
        <begin position="169"/>
        <end position="243"/>
    </location>
</feature>
<dbReference type="Gene3D" id="1.10.10.10">
    <property type="entry name" value="Winged helix-like DNA-binding domain superfamily/Winged helix DNA-binding domain"/>
    <property type="match status" value="1"/>
</dbReference>
<dbReference type="AlphaFoldDB" id="A0A4Q2E8C6"/>
<evidence type="ECO:0000313" key="4">
    <source>
        <dbReference type="Proteomes" id="UP000290875"/>
    </source>
</evidence>
<dbReference type="InterPro" id="IPR036388">
    <property type="entry name" value="WH-like_DNA-bd_sf"/>
</dbReference>
<name>A0A4Q2E8C6_ENTCL</name>
<dbReference type="Proteomes" id="UP000290875">
    <property type="component" value="Unassembled WGS sequence"/>
</dbReference>
<gene>
    <name evidence="3" type="ORF">DM877_11080</name>
</gene>
<organism evidence="3 4">
    <name type="scientific">Enterobacter cloacae</name>
    <dbReference type="NCBI Taxonomy" id="550"/>
    <lineage>
        <taxon>Bacteria</taxon>
        <taxon>Pseudomonadati</taxon>
        <taxon>Pseudomonadota</taxon>
        <taxon>Gammaproteobacteria</taxon>
        <taxon>Enterobacterales</taxon>
        <taxon>Enterobacteriaceae</taxon>
        <taxon>Enterobacter</taxon>
        <taxon>Enterobacter cloacae complex</taxon>
    </lineage>
</organism>
<evidence type="ECO:0000259" key="2">
    <source>
        <dbReference type="Pfam" id="PF09524"/>
    </source>
</evidence>
<proteinExistence type="predicted"/>
<protein>
    <submittedName>
        <fullName evidence="3">GntR family transcriptional regulator</fullName>
    </submittedName>
</protein>
<dbReference type="SUPFAM" id="SSF46785">
    <property type="entry name" value="Winged helix' DNA-binding domain"/>
    <property type="match status" value="1"/>
</dbReference>
<dbReference type="InterPro" id="IPR011741">
    <property type="entry name" value="Phg_2220_C"/>
</dbReference>
<dbReference type="Pfam" id="PF13730">
    <property type="entry name" value="HTH_36"/>
    <property type="match status" value="1"/>
</dbReference>
<dbReference type="EMBL" id="QJSL01000009">
    <property type="protein sequence ID" value="RXW28943.1"/>
    <property type="molecule type" value="Genomic_DNA"/>
</dbReference>
<dbReference type="InterPro" id="IPR036390">
    <property type="entry name" value="WH_DNA-bd_sf"/>
</dbReference>
<dbReference type="Pfam" id="PF09524">
    <property type="entry name" value="Phg_2220_C"/>
    <property type="match status" value="1"/>
</dbReference>
<reference evidence="3 4" key="1">
    <citation type="submission" date="2018-06" db="EMBL/GenBank/DDBJ databases">
        <title>Carbapenemase-producing Enterobacteriaceae present in wastewater treatment plant effluent and nearby surface waters in the US.</title>
        <authorList>
            <person name="Mathys D.A."/>
            <person name="Mollenkopf D.F."/>
            <person name="Feicht S.M."/>
            <person name="Adams R.J."/>
            <person name="Albers A.L."/>
            <person name="Grooters S.V."/>
            <person name="Stuever D.M."/>
            <person name="Daniels J.B."/>
            <person name="Wittum T.E."/>
        </authorList>
    </citation>
    <scope>NUCLEOTIDE SEQUENCE [LARGE SCALE GENOMIC DNA]</scope>
    <source>
        <strain evidence="3 4">GEO_4_Eff_A</strain>
    </source>
</reference>
<evidence type="ECO:0000256" key="1">
    <source>
        <dbReference type="SAM" id="MobiDB-lite"/>
    </source>
</evidence>
<comment type="caution">
    <text evidence="3">The sequence shown here is derived from an EMBL/GenBank/DDBJ whole genome shotgun (WGS) entry which is preliminary data.</text>
</comment>
<dbReference type="RefSeq" id="WP_129324248.1">
    <property type="nucleotide sequence ID" value="NZ_QJSL01000009.1"/>
</dbReference>
<feature type="compositionally biased region" description="Basic and acidic residues" evidence="1">
    <location>
        <begin position="101"/>
        <end position="121"/>
    </location>
</feature>